<accession>A0AAW1D2H5</accession>
<proteinExistence type="inferred from homology"/>
<dbReference type="SUPFAM" id="SSF54919">
    <property type="entry name" value="Nucleoside diphosphate kinase, NDK"/>
    <property type="match status" value="1"/>
</dbReference>
<dbReference type="GO" id="GO:0006183">
    <property type="term" value="P:GTP biosynthetic process"/>
    <property type="evidence" value="ECO:0007669"/>
    <property type="project" value="InterPro"/>
</dbReference>
<comment type="catalytic activity">
    <reaction evidence="10">
        <text>a 2'-deoxyribonucleoside 5'-diphosphate + ATP = a 2'-deoxyribonucleoside 5'-triphosphate + ADP</text>
        <dbReference type="Rhea" id="RHEA:44640"/>
        <dbReference type="ChEBI" id="CHEBI:30616"/>
        <dbReference type="ChEBI" id="CHEBI:61560"/>
        <dbReference type="ChEBI" id="CHEBI:73316"/>
        <dbReference type="ChEBI" id="CHEBI:456216"/>
        <dbReference type="EC" id="2.7.4.6"/>
    </reaction>
</comment>
<evidence type="ECO:0000256" key="9">
    <source>
        <dbReference type="RuleBase" id="RU004011"/>
    </source>
</evidence>
<dbReference type="PROSITE" id="PS51374">
    <property type="entry name" value="NDPK_LIKE"/>
    <property type="match status" value="1"/>
</dbReference>
<dbReference type="PRINTS" id="PR01243">
    <property type="entry name" value="NUCDPKINASE"/>
</dbReference>
<comment type="similarity">
    <text evidence="8 9">Belongs to the NDK family.</text>
</comment>
<comment type="cofactor">
    <cofactor evidence="1">
        <name>Mg(2+)</name>
        <dbReference type="ChEBI" id="CHEBI:18420"/>
    </cofactor>
</comment>
<feature type="binding site" evidence="8">
    <location>
        <position position="17"/>
    </location>
    <ligand>
        <name>ATP</name>
        <dbReference type="ChEBI" id="CHEBI:30616"/>
    </ligand>
</feature>
<evidence type="ECO:0000313" key="12">
    <source>
        <dbReference type="EMBL" id="KAK9504916.1"/>
    </source>
</evidence>
<gene>
    <name evidence="12" type="ORF">O3M35_009083</name>
</gene>
<evidence type="ECO:0000256" key="4">
    <source>
        <dbReference type="ARBA" id="ARBA00022741"/>
    </source>
</evidence>
<dbReference type="InterPro" id="IPR034907">
    <property type="entry name" value="NDK-like_dom"/>
</dbReference>
<dbReference type="AlphaFoldDB" id="A0AAW1D2H5"/>
<evidence type="ECO:0000256" key="7">
    <source>
        <dbReference type="ARBA" id="ARBA00022842"/>
    </source>
</evidence>
<dbReference type="GO" id="GO:0005524">
    <property type="term" value="F:ATP binding"/>
    <property type="evidence" value="ECO:0007669"/>
    <property type="project" value="UniProtKB-KW"/>
</dbReference>
<dbReference type="EMBL" id="JAPXFL010000006">
    <property type="protein sequence ID" value="KAK9504916.1"/>
    <property type="molecule type" value="Genomic_DNA"/>
</dbReference>
<keyword evidence="6 10" id="KW-0067">ATP-binding</keyword>
<dbReference type="InterPro" id="IPR001564">
    <property type="entry name" value="Nucleoside_diP_kinase"/>
</dbReference>
<evidence type="ECO:0000256" key="6">
    <source>
        <dbReference type="ARBA" id="ARBA00022840"/>
    </source>
</evidence>
<feature type="binding site" evidence="8">
    <location>
        <position position="66"/>
    </location>
    <ligand>
        <name>ATP</name>
        <dbReference type="ChEBI" id="CHEBI:30616"/>
    </ligand>
</feature>
<keyword evidence="13" id="KW-1185">Reference proteome</keyword>
<evidence type="ECO:0000256" key="1">
    <source>
        <dbReference type="ARBA" id="ARBA00001946"/>
    </source>
</evidence>
<evidence type="ECO:0000256" key="2">
    <source>
        <dbReference type="ARBA" id="ARBA00022679"/>
    </source>
</evidence>
<dbReference type="PROSITE" id="PS00469">
    <property type="entry name" value="NDPK"/>
    <property type="match status" value="1"/>
</dbReference>
<dbReference type="SMART" id="SM00562">
    <property type="entry name" value="NDK"/>
    <property type="match status" value="1"/>
</dbReference>
<keyword evidence="4 10" id="KW-0547">Nucleotide-binding</keyword>
<feature type="binding site" evidence="8">
    <location>
        <position position="94"/>
    </location>
    <ligand>
        <name>ATP</name>
        <dbReference type="ChEBI" id="CHEBI:30616"/>
    </ligand>
</feature>
<keyword evidence="5 10" id="KW-0418">Kinase</keyword>
<dbReference type="InterPro" id="IPR023005">
    <property type="entry name" value="Nucleoside_diP_kinase_AS"/>
</dbReference>
<dbReference type="InterPro" id="IPR037994">
    <property type="entry name" value="NDPk6"/>
</dbReference>
<dbReference type="InterPro" id="IPR036850">
    <property type="entry name" value="NDK-like_dom_sf"/>
</dbReference>
<dbReference type="EC" id="2.7.4.6" evidence="10"/>
<name>A0AAW1D2H5_9HEMI</name>
<evidence type="ECO:0000313" key="13">
    <source>
        <dbReference type="Proteomes" id="UP001461498"/>
    </source>
</evidence>
<dbReference type="PANTHER" id="PTHR46956">
    <property type="entry name" value="NUCLEOSIDE DIPHOSPHATE KINASE 6"/>
    <property type="match status" value="1"/>
</dbReference>
<dbReference type="GO" id="GO:0046872">
    <property type="term" value="F:metal ion binding"/>
    <property type="evidence" value="ECO:0007669"/>
    <property type="project" value="UniProtKB-KW"/>
</dbReference>
<sequence>MKFFPSKSLELTVALIKPHAAKVPSVVENIKCDILNNRFFIVKHELTVLNLELASKMYAVHKSKSFYPRLVGHMTSGPIISFLLARENGIKHWRAMMGMTRSYEAHVCDPMSLRGLYGLSNTRNVTHGSDSLQSAKEECSIFFPEFNFTKWYDHEEIYFRNGYVQFIDDLFIHVKQTNDIPKLLLTVQT</sequence>
<evidence type="ECO:0000256" key="5">
    <source>
        <dbReference type="ARBA" id="ARBA00022777"/>
    </source>
</evidence>
<feature type="binding site" evidence="8">
    <location>
        <position position="114"/>
    </location>
    <ligand>
        <name>ATP</name>
        <dbReference type="ChEBI" id="CHEBI:30616"/>
    </ligand>
</feature>
<evidence type="ECO:0000256" key="3">
    <source>
        <dbReference type="ARBA" id="ARBA00022723"/>
    </source>
</evidence>
<dbReference type="GO" id="GO:0006241">
    <property type="term" value="P:CTP biosynthetic process"/>
    <property type="evidence" value="ECO:0007669"/>
    <property type="project" value="InterPro"/>
</dbReference>
<keyword evidence="7" id="KW-0460">Magnesium</keyword>
<feature type="binding site" evidence="8">
    <location>
        <position position="100"/>
    </location>
    <ligand>
        <name>ATP</name>
        <dbReference type="ChEBI" id="CHEBI:30616"/>
    </ligand>
</feature>
<keyword evidence="2 10" id="KW-0808">Transferase</keyword>
<feature type="binding site" evidence="8">
    <location>
        <position position="124"/>
    </location>
    <ligand>
        <name>ATP</name>
        <dbReference type="ChEBI" id="CHEBI:30616"/>
    </ligand>
</feature>
<dbReference type="Pfam" id="PF00334">
    <property type="entry name" value="NDK"/>
    <property type="match status" value="1"/>
</dbReference>
<evidence type="ECO:0000256" key="8">
    <source>
        <dbReference type="PROSITE-ProRule" id="PRU00706"/>
    </source>
</evidence>
<dbReference type="EMBL" id="JAPXFL010000006">
    <property type="protein sequence ID" value="KAK9504915.1"/>
    <property type="molecule type" value="Genomic_DNA"/>
</dbReference>
<feature type="active site" description="Pros-phosphohistidine intermediate" evidence="8">
    <location>
        <position position="127"/>
    </location>
</feature>
<dbReference type="GO" id="GO:0004550">
    <property type="term" value="F:nucleoside diphosphate kinase activity"/>
    <property type="evidence" value="ECO:0007669"/>
    <property type="project" value="UniProtKB-EC"/>
</dbReference>
<evidence type="ECO:0000256" key="10">
    <source>
        <dbReference type="RuleBase" id="RU004013"/>
    </source>
</evidence>
<comment type="caution">
    <text evidence="12">The sequence shown here is derived from an EMBL/GenBank/DDBJ whole genome shotgun (WGS) entry which is preliminary data.</text>
</comment>
<dbReference type="GO" id="GO:0006228">
    <property type="term" value="P:UTP biosynthetic process"/>
    <property type="evidence" value="ECO:0007669"/>
    <property type="project" value="InterPro"/>
</dbReference>
<dbReference type="Proteomes" id="UP001461498">
    <property type="component" value="Unassembled WGS sequence"/>
</dbReference>
<keyword evidence="3" id="KW-0479">Metal-binding</keyword>
<protein>
    <recommendedName>
        <fullName evidence="10">Nucleoside diphosphate kinase</fullName>
        <ecNumber evidence="10">2.7.4.6</ecNumber>
    </recommendedName>
</protein>
<dbReference type="Gene3D" id="3.30.70.141">
    <property type="entry name" value="Nucleoside diphosphate kinase-like domain"/>
    <property type="match status" value="1"/>
</dbReference>
<organism evidence="12 13">
    <name type="scientific">Rhynocoris fuscipes</name>
    <dbReference type="NCBI Taxonomy" id="488301"/>
    <lineage>
        <taxon>Eukaryota</taxon>
        <taxon>Metazoa</taxon>
        <taxon>Ecdysozoa</taxon>
        <taxon>Arthropoda</taxon>
        <taxon>Hexapoda</taxon>
        <taxon>Insecta</taxon>
        <taxon>Pterygota</taxon>
        <taxon>Neoptera</taxon>
        <taxon>Paraneoptera</taxon>
        <taxon>Hemiptera</taxon>
        <taxon>Heteroptera</taxon>
        <taxon>Panheteroptera</taxon>
        <taxon>Cimicomorpha</taxon>
        <taxon>Reduviidae</taxon>
        <taxon>Harpactorinae</taxon>
        <taxon>Harpactorini</taxon>
        <taxon>Rhynocoris</taxon>
    </lineage>
</organism>
<reference evidence="12 13" key="1">
    <citation type="submission" date="2022-12" db="EMBL/GenBank/DDBJ databases">
        <title>Chromosome-level genome assembly of true bugs.</title>
        <authorList>
            <person name="Ma L."/>
            <person name="Li H."/>
        </authorList>
    </citation>
    <scope>NUCLEOTIDE SEQUENCE [LARGE SCALE GENOMIC DNA]</scope>
    <source>
        <strain evidence="12">Lab_2022b</strain>
    </source>
</reference>
<feature type="domain" description="Nucleoside diphosphate kinase-like" evidence="11">
    <location>
        <begin position="9"/>
        <end position="150"/>
    </location>
</feature>
<evidence type="ECO:0000259" key="11">
    <source>
        <dbReference type="SMART" id="SM00562"/>
    </source>
</evidence>
<dbReference type="PANTHER" id="PTHR46956:SF1">
    <property type="entry name" value="NUCLEOSIDE DIPHOSPHATE KINASE 6"/>
    <property type="match status" value="1"/>
</dbReference>